<feature type="signal peptide" evidence="2">
    <location>
        <begin position="1"/>
        <end position="21"/>
    </location>
</feature>
<keyword evidence="2" id="KW-0732">Signal</keyword>
<evidence type="ECO:0000259" key="3">
    <source>
        <dbReference type="Pfam" id="PF12146"/>
    </source>
</evidence>
<dbReference type="Pfam" id="PF12146">
    <property type="entry name" value="Hydrolase_4"/>
    <property type="match status" value="1"/>
</dbReference>
<dbReference type="Gene3D" id="3.40.50.1820">
    <property type="entry name" value="alpha/beta hydrolase"/>
    <property type="match status" value="1"/>
</dbReference>
<protein>
    <submittedName>
        <fullName evidence="4">Alpha/beta hydrolase</fullName>
    </submittedName>
</protein>
<dbReference type="Proteomes" id="UP001596977">
    <property type="component" value="Unassembled WGS sequence"/>
</dbReference>
<dbReference type="InterPro" id="IPR029058">
    <property type="entry name" value="AB_hydrolase_fold"/>
</dbReference>
<dbReference type="InterPro" id="IPR022742">
    <property type="entry name" value="Hydrolase_4"/>
</dbReference>
<reference evidence="5" key="1">
    <citation type="journal article" date="2019" name="Int. J. Syst. Evol. Microbiol.">
        <title>The Global Catalogue of Microorganisms (GCM) 10K type strain sequencing project: providing services to taxonomists for standard genome sequencing and annotation.</title>
        <authorList>
            <consortium name="The Broad Institute Genomics Platform"/>
            <consortium name="The Broad Institute Genome Sequencing Center for Infectious Disease"/>
            <person name="Wu L."/>
            <person name="Ma J."/>
        </authorList>
    </citation>
    <scope>NUCLEOTIDE SEQUENCE [LARGE SCALE GENOMIC DNA]</scope>
    <source>
        <strain evidence="5">CCUG 62982</strain>
    </source>
</reference>
<feature type="chain" id="PRO_5046558063" evidence="2">
    <location>
        <begin position="22"/>
        <end position="252"/>
    </location>
</feature>
<dbReference type="PANTHER" id="PTHR22946:SF9">
    <property type="entry name" value="POLYKETIDE TRANSFERASE AF380"/>
    <property type="match status" value="1"/>
</dbReference>
<dbReference type="GO" id="GO:0016787">
    <property type="term" value="F:hydrolase activity"/>
    <property type="evidence" value="ECO:0007669"/>
    <property type="project" value="UniProtKB-KW"/>
</dbReference>
<sequence>MWRPGVALVAALALAACGGTAPRKAPEAPQQRSPVQLIAADGVRVYGDYLKPQGAKALIVLLHQAGSGQGEYATIAPRLAARGFATLAIDQRAGGDMFGGNFTVKSLGREGSYLDARKDIDAALEWAKSEHLPVILWGSSYSASLALLVAADNPRDVTAVLAFSPAEYFDGNPSVRDAAAKVKVPVFVTSSADAKEVASAKALVEAVPGQAKRQFVPVKGAHGSSILIAERDPEGAEAAWDAVFDFLLGLQR</sequence>
<keyword evidence="5" id="KW-1185">Reference proteome</keyword>
<comment type="caution">
    <text evidence="4">The sequence shown here is derived from an EMBL/GenBank/DDBJ whole genome shotgun (WGS) entry which is preliminary data.</text>
</comment>
<dbReference type="PROSITE" id="PS51257">
    <property type="entry name" value="PROKAR_LIPOPROTEIN"/>
    <property type="match status" value="1"/>
</dbReference>
<evidence type="ECO:0000256" key="1">
    <source>
        <dbReference type="ARBA" id="ARBA00022801"/>
    </source>
</evidence>
<evidence type="ECO:0000256" key="2">
    <source>
        <dbReference type="SAM" id="SignalP"/>
    </source>
</evidence>
<gene>
    <name evidence="4" type="ORF">ACFQ1E_06915</name>
</gene>
<proteinExistence type="predicted"/>
<dbReference type="EMBL" id="JBHTJG010000002">
    <property type="protein sequence ID" value="MFD0946062.1"/>
    <property type="molecule type" value="Genomic_DNA"/>
</dbReference>
<dbReference type="InterPro" id="IPR050261">
    <property type="entry name" value="FrsA_esterase"/>
</dbReference>
<accession>A0ABW3H4J0</accession>
<evidence type="ECO:0000313" key="4">
    <source>
        <dbReference type="EMBL" id="MFD0946062.1"/>
    </source>
</evidence>
<organism evidence="4 5">
    <name type="scientific">Sphingomonas canadensis</name>
    <dbReference type="NCBI Taxonomy" id="1219257"/>
    <lineage>
        <taxon>Bacteria</taxon>
        <taxon>Pseudomonadati</taxon>
        <taxon>Pseudomonadota</taxon>
        <taxon>Alphaproteobacteria</taxon>
        <taxon>Sphingomonadales</taxon>
        <taxon>Sphingomonadaceae</taxon>
        <taxon>Sphingomonas</taxon>
    </lineage>
</organism>
<dbReference type="PANTHER" id="PTHR22946">
    <property type="entry name" value="DIENELACTONE HYDROLASE DOMAIN-CONTAINING PROTEIN-RELATED"/>
    <property type="match status" value="1"/>
</dbReference>
<evidence type="ECO:0000313" key="5">
    <source>
        <dbReference type="Proteomes" id="UP001596977"/>
    </source>
</evidence>
<keyword evidence="1 4" id="KW-0378">Hydrolase</keyword>
<dbReference type="RefSeq" id="WP_264943145.1">
    <property type="nucleotide sequence ID" value="NZ_JAPDRA010000002.1"/>
</dbReference>
<feature type="domain" description="Serine aminopeptidase S33" evidence="3">
    <location>
        <begin position="55"/>
        <end position="192"/>
    </location>
</feature>
<dbReference type="SUPFAM" id="SSF53474">
    <property type="entry name" value="alpha/beta-Hydrolases"/>
    <property type="match status" value="1"/>
</dbReference>
<name>A0ABW3H4J0_9SPHN</name>